<comment type="caution">
    <text evidence="1">The sequence shown here is derived from an EMBL/GenBank/DDBJ whole genome shotgun (WGS) entry which is preliminary data.</text>
</comment>
<sequence>MKANGTVTLLESANAPRNVMWLRIGGIYQIQTQRAIFERAKVLSRKNGNVELEYYGTPPGKHLRRPDTPLFKSLRPVRQTTRLPIAQILRASEVAK</sequence>
<name>A0A0F9HMJ9_9ZZZZ</name>
<protein>
    <submittedName>
        <fullName evidence="1">Uncharacterized protein</fullName>
    </submittedName>
</protein>
<evidence type="ECO:0000313" key="1">
    <source>
        <dbReference type="EMBL" id="KKL82925.1"/>
    </source>
</evidence>
<proteinExistence type="predicted"/>
<dbReference type="AlphaFoldDB" id="A0A0F9HMJ9"/>
<gene>
    <name evidence="1" type="ORF">LCGC14_1979860</name>
</gene>
<reference evidence="1" key="1">
    <citation type="journal article" date="2015" name="Nature">
        <title>Complex archaea that bridge the gap between prokaryotes and eukaryotes.</title>
        <authorList>
            <person name="Spang A."/>
            <person name="Saw J.H."/>
            <person name="Jorgensen S.L."/>
            <person name="Zaremba-Niedzwiedzka K."/>
            <person name="Martijn J."/>
            <person name="Lind A.E."/>
            <person name="van Eijk R."/>
            <person name="Schleper C."/>
            <person name="Guy L."/>
            <person name="Ettema T.J."/>
        </authorList>
    </citation>
    <scope>NUCLEOTIDE SEQUENCE</scope>
</reference>
<organism evidence="1">
    <name type="scientific">marine sediment metagenome</name>
    <dbReference type="NCBI Taxonomy" id="412755"/>
    <lineage>
        <taxon>unclassified sequences</taxon>
        <taxon>metagenomes</taxon>
        <taxon>ecological metagenomes</taxon>
    </lineage>
</organism>
<dbReference type="EMBL" id="LAZR01022133">
    <property type="protein sequence ID" value="KKL82925.1"/>
    <property type="molecule type" value="Genomic_DNA"/>
</dbReference>
<accession>A0A0F9HMJ9</accession>